<evidence type="ECO:0000259" key="3">
    <source>
        <dbReference type="PROSITE" id="PS50110"/>
    </source>
</evidence>
<evidence type="ECO:0000256" key="2">
    <source>
        <dbReference type="PROSITE-ProRule" id="PRU00169"/>
    </source>
</evidence>
<keyword evidence="5" id="KW-1185">Reference proteome</keyword>
<dbReference type="SMART" id="SM00448">
    <property type="entry name" value="REC"/>
    <property type="match status" value="1"/>
</dbReference>
<evidence type="ECO:0000313" key="5">
    <source>
        <dbReference type="Proteomes" id="UP000254101"/>
    </source>
</evidence>
<proteinExistence type="predicted"/>
<dbReference type="InterPro" id="IPR011006">
    <property type="entry name" value="CheY-like_superfamily"/>
</dbReference>
<feature type="modified residue" description="4-aspartylphosphate" evidence="2">
    <location>
        <position position="52"/>
    </location>
</feature>
<name>A0A395LK90_9SPHN</name>
<comment type="caution">
    <text evidence="4">The sequence shown here is derived from an EMBL/GenBank/DDBJ whole genome shotgun (WGS) entry which is preliminary data.</text>
</comment>
<dbReference type="Pfam" id="PF00072">
    <property type="entry name" value="Response_reg"/>
    <property type="match status" value="1"/>
</dbReference>
<dbReference type="PANTHER" id="PTHR44591">
    <property type="entry name" value="STRESS RESPONSE REGULATOR PROTEIN 1"/>
    <property type="match status" value="1"/>
</dbReference>
<evidence type="ECO:0000313" key="4">
    <source>
        <dbReference type="EMBL" id="RDS77398.1"/>
    </source>
</evidence>
<accession>A0A395LK90</accession>
<dbReference type="InterPro" id="IPR050595">
    <property type="entry name" value="Bact_response_regulator"/>
</dbReference>
<protein>
    <submittedName>
        <fullName evidence="4">Response regulator</fullName>
    </submittedName>
</protein>
<evidence type="ECO:0000256" key="1">
    <source>
        <dbReference type="ARBA" id="ARBA00022553"/>
    </source>
</evidence>
<dbReference type="RefSeq" id="WP_115491616.1">
    <property type="nucleotide sequence ID" value="NZ_JACHWW010000001.1"/>
</dbReference>
<dbReference type="PROSITE" id="PS50110">
    <property type="entry name" value="RESPONSE_REGULATORY"/>
    <property type="match status" value="1"/>
</dbReference>
<dbReference type="EMBL" id="QRBB01000001">
    <property type="protein sequence ID" value="RDS77398.1"/>
    <property type="molecule type" value="Genomic_DNA"/>
</dbReference>
<dbReference type="AlphaFoldDB" id="A0A395LK90"/>
<gene>
    <name evidence="4" type="ORF">DL238_07100</name>
</gene>
<dbReference type="Gene3D" id="3.40.50.2300">
    <property type="match status" value="1"/>
</dbReference>
<dbReference type="SUPFAM" id="SSF52172">
    <property type="entry name" value="CheY-like"/>
    <property type="match status" value="1"/>
</dbReference>
<feature type="domain" description="Response regulatory" evidence="3">
    <location>
        <begin position="3"/>
        <end position="119"/>
    </location>
</feature>
<dbReference type="InterPro" id="IPR001789">
    <property type="entry name" value="Sig_transdc_resp-reg_receiver"/>
</dbReference>
<reference evidence="4 5" key="1">
    <citation type="submission" date="2018-07" db="EMBL/GenBank/DDBJ databases">
        <title>Erythrobacter nanhaiensis sp. nov., a novel member of the genus Erythrobacter isolated from the South China Sea.</title>
        <authorList>
            <person name="Chen X."/>
            <person name="Liu J."/>
        </authorList>
    </citation>
    <scope>NUCLEOTIDE SEQUENCE [LARGE SCALE GENOMIC DNA]</scope>
    <source>
        <strain evidence="4 5">S-5</strain>
    </source>
</reference>
<dbReference type="GO" id="GO:0000160">
    <property type="term" value="P:phosphorelay signal transduction system"/>
    <property type="evidence" value="ECO:0007669"/>
    <property type="project" value="InterPro"/>
</dbReference>
<dbReference type="OrthoDB" id="9786548at2"/>
<dbReference type="Proteomes" id="UP000254101">
    <property type="component" value="Unassembled WGS sequence"/>
</dbReference>
<organism evidence="4 5">
    <name type="scientific">Alteriqipengyuania lutimaris</name>
    <dbReference type="NCBI Taxonomy" id="1538146"/>
    <lineage>
        <taxon>Bacteria</taxon>
        <taxon>Pseudomonadati</taxon>
        <taxon>Pseudomonadota</taxon>
        <taxon>Alphaproteobacteria</taxon>
        <taxon>Sphingomonadales</taxon>
        <taxon>Erythrobacteraceae</taxon>
        <taxon>Alteriqipengyuania</taxon>
    </lineage>
</organism>
<dbReference type="PANTHER" id="PTHR44591:SF3">
    <property type="entry name" value="RESPONSE REGULATORY DOMAIN-CONTAINING PROTEIN"/>
    <property type="match status" value="1"/>
</dbReference>
<keyword evidence="1 2" id="KW-0597">Phosphoprotein</keyword>
<sequence length="122" mass="12879">MADILIADDDPILVEILKFRLEGAGHSVVVAQDGGLALETARESRPDLIVLDSMMPIMSGPAVLAALKGDPELKHIPVVMLTARDGEADIVAGLKSGAAEYLTKPFIPQELLVRISGLVEAP</sequence>